<reference evidence="1 2" key="1">
    <citation type="submission" date="2020-08" db="EMBL/GenBank/DDBJ databases">
        <title>Genomic Encyclopedia of Type Strains, Phase IV (KMG-IV): sequencing the most valuable type-strain genomes for metagenomic binning, comparative biology and taxonomic classification.</title>
        <authorList>
            <person name="Goeker M."/>
        </authorList>
    </citation>
    <scope>NUCLEOTIDE SEQUENCE [LARGE SCALE GENOMIC DNA]</scope>
    <source>
        <strain evidence="1 2">DSM 17454</strain>
    </source>
</reference>
<comment type="caution">
    <text evidence="1">The sequence shown here is derived from an EMBL/GenBank/DDBJ whole genome shotgun (WGS) entry which is preliminary data.</text>
</comment>
<name>A0A8E2BDN3_9HYPH</name>
<accession>A0A8E2BDN3</accession>
<dbReference type="RefSeq" id="WP_434781313.1">
    <property type="nucleotide sequence ID" value="NZ_JACHGI010000008.1"/>
</dbReference>
<protein>
    <submittedName>
        <fullName evidence="1">Uncharacterized protein</fullName>
    </submittedName>
</protein>
<gene>
    <name evidence="1" type="ORF">HNQ96_004072</name>
</gene>
<proteinExistence type="predicted"/>
<evidence type="ECO:0000313" key="2">
    <source>
        <dbReference type="Proteomes" id="UP000532373"/>
    </source>
</evidence>
<dbReference type="AlphaFoldDB" id="A0A8E2BDN3"/>
<dbReference type="EMBL" id="JACHGI010000008">
    <property type="protein sequence ID" value="MBB6468188.1"/>
    <property type="molecule type" value="Genomic_DNA"/>
</dbReference>
<sequence length="106" mass="11648">MSKMAEIERRSEEASAHIRATIMNEFCEVMHKTGLSPIAVMRLAAQAVGSIYREVADVHACPDGCPCGWRPHEASDIEVLSAALAAACRQHRYNHDLRSMRVIGSA</sequence>
<organism evidence="1 2">
    <name type="scientific">Aminobacter carboxidus</name>
    <dbReference type="NCBI Taxonomy" id="376165"/>
    <lineage>
        <taxon>Bacteria</taxon>
        <taxon>Pseudomonadati</taxon>
        <taxon>Pseudomonadota</taxon>
        <taxon>Alphaproteobacteria</taxon>
        <taxon>Hyphomicrobiales</taxon>
        <taxon>Phyllobacteriaceae</taxon>
        <taxon>Aminobacter</taxon>
    </lineage>
</organism>
<evidence type="ECO:0000313" key="1">
    <source>
        <dbReference type="EMBL" id="MBB6468188.1"/>
    </source>
</evidence>
<dbReference type="Proteomes" id="UP000532373">
    <property type="component" value="Unassembled WGS sequence"/>
</dbReference>